<keyword evidence="4 6" id="KW-0808">Transferase</keyword>
<dbReference type="InterPro" id="IPR015813">
    <property type="entry name" value="Pyrv/PenolPyrv_kinase-like_dom"/>
</dbReference>
<dbReference type="Pfam" id="PF02548">
    <property type="entry name" value="Pantoate_transf"/>
    <property type="match status" value="1"/>
</dbReference>
<dbReference type="NCBIfam" id="NF001452">
    <property type="entry name" value="PRK00311.1"/>
    <property type="match status" value="1"/>
</dbReference>
<comment type="subunit">
    <text evidence="2 6">Homodecamer; pentamer of dimers.</text>
</comment>
<evidence type="ECO:0000256" key="5">
    <source>
        <dbReference type="ARBA" id="ARBA00022723"/>
    </source>
</evidence>
<dbReference type="InterPro" id="IPR003700">
    <property type="entry name" value="Pantoate_hydroxy_MeTrfase"/>
</dbReference>
<keyword evidence="8" id="KW-1185">Reference proteome</keyword>
<keyword evidence="6" id="KW-0963">Cytoplasm</keyword>
<comment type="similarity">
    <text evidence="1 6">Belongs to the PanB family.</text>
</comment>
<dbReference type="InterPro" id="IPR040442">
    <property type="entry name" value="Pyrv_kinase-like_dom_sf"/>
</dbReference>
<comment type="pathway">
    <text evidence="6">Cofactor biosynthesis; (R)-pantothenate biosynthesis; (R)-pantoate from 3-methyl-2-oxobutanoate: step 1/2.</text>
</comment>
<feature type="binding site" evidence="6">
    <location>
        <position position="84"/>
    </location>
    <ligand>
        <name>3-methyl-2-oxobutanoate</name>
        <dbReference type="ChEBI" id="CHEBI:11851"/>
    </ligand>
</feature>
<comment type="function">
    <text evidence="6">Catalyzes the reversible reaction in which hydroxymethyl group from 5,10-methylenetetrahydrofolate is transferred onto alpha-ketoisovalerate to form ketopantoate.</text>
</comment>
<feature type="binding site" evidence="6">
    <location>
        <position position="84"/>
    </location>
    <ligand>
        <name>Mg(2+)</name>
        <dbReference type="ChEBI" id="CHEBI:18420"/>
    </ligand>
</feature>
<dbReference type="NCBIfam" id="TIGR00222">
    <property type="entry name" value="panB"/>
    <property type="match status" value="1"/>
</dbReference>
<dbReference type="CDD" id="cd06557">
    <property type="entry name" value="KPHMT-like"/>
    <property type="match status" value="1"/>
</dbReference>
<evidence type="ECO:0000256" key="3">
    <source>
        <dbReference type="ARBA" id="ARBA00022655"/>
    </source>
</evidence>
<gene>
    <name evidence="6 7" type="primary">panB</name>
    <name evidence="7" type="ORF">GCM10022414_37770</name>
</gene>
<evidence type="ECO:0000256" key="1">
    <source>
        <dbReference type="ARBA" id="ARBA00008676"/>
    </source>
</evidence>
<dbReference type="PANTHER" id="PTHR20881">
    <property type="entry name" value="3-METHYL-2-OXOBUTANOATE HYDROXYMETHYLTRANSFERASE"/>
    <property type="match status" value="1"/>
</dbReference>
<keyword evidence="3 6" id="KW-0566">Pantothenate biosynthesis</keyword>
<comment type="catalytic activity">
    <reaction evidence="6">
        <text>(6R)-5,10-methylene-5,6,7,8-tetrahydrofolate + 3-methyl-2-oxobutanoate + H2O = 2-dehydropantoate + (6S)-5,6,7,8-tetrahydrofolate</text>
        <dbReference type="Rhea" id="RHEA:11824"/>
        <dbReference type="ChEBI" id="CHEBI:11561"/>
        <dbReference type="ChEBI" id="CHEBI:11851"/>
        <dbReference type="ChEBI" id="CHEBI:15377"/>
        <dbReference type="ChEBI" id="CHEBI:15636"/>
        <dbReference type="ChEBI" id="CHEBI:57453"/>
        <dbReference type="EC" id="2.1.2.11"/>
    </reaction>
</comment>
<feature type="binding site" evidence="6">
    <location>
        <position position="45"/>
    </location>
    <ligand>
        <name>Mg(2+)</name>
        <dbReference type="ChEBI" id="CHEBI:18420"/>
    </ligand>
</feature>
<keyword evidence="5 6" id="KW-0479">Metal-binding</keyword>
<name>A0ABP7X7Z1_9GAMM</name>
<comment type="caution">
    <text evidence="7">The sequence shown here is derived from an EMBL/GenBank/DDBJ whole genome shotgun (WGS) entry which is preliminary data.</text>
</comment>
<dbReference type="EMBL" id="BAABDM010000015">
    <property type="protein sequence ID" value="GAA4106946.1"/>
    <property type="molecule type" value="Genomic_DNA"/>
</dbReference>
<dbReference type="EC" id="2.1.2.11" evidence="6"/>
<sequence>MSKVNILSLLAKKQNQQKFAMVTCYDASFAQLVEKAGIDAILVGDSLGMVLQGHDSTLPVAVSDMAYHTACVSRGCHRPVIISDMPFGSYNTTEQCLNNATSLMRSGAHMVKLEGGSWLCDSIRQLNRAGIPVCGHLGLTPQSVNVLGGYRIQGREDSQAKAILDDALALEAAGAALLVLECVPRKLAAEITSALKIPVIGIGAGNETDAQVLVLHDLLGITEKTARFVRNFAEGSSSIADALGRYNDAVVNGSFPADEHSFD</sequence>
<dbReference type="SUPFAM" id="SSF51621">
    <property type="entry name" value="Phosphoenolpyruvate/pyruvate domain"/>
    <property type="match status" value="1"/>
</dbReference>
<feature type="binding site" evidence="6">
    <location>
        <position position="112"/>
    </location>
    <ligand>
        <name>3-methyl-2-oxobutanoate</name>
        <dbReference type="ChEBI" id="CHEBI:11851"/>
    </ligand>
</feature>
<feature type="binding site" evidence="6">
    <location>
        <begin position="45"/>
        <end position="46"/>
    </location>
    <ligand>
        <name>3-methyl-2-oxobutanoate</name>
        <dbReference type="ChEBI" id="CHEBI:11851"/>
    </ligand>
</feature>
<feature type="binding site" evidence="6">
    <location>
        <position position="114"/>
    </location>
    <ligand>
        <name>Mg(2+)</name>
        <dbReference type="ChEBI" id="CHEBI:18420"/>
    </ligand>
</feature>
<organism evidence="7 8">
    <name type="scientific">Zhongshania borealis</name>
    <dbReference type="NCBI Taxonomy" id="889488"/>
    <lineage>
        <taxon>Bacteria</taxon>
        <taxon>Pseudomonadati</taxon>
        <taxon>Pseudomonadota</taxon>
        <taxon>Gammaproteobacteria</taxon>
        <taxon>Cellvibrionales</taxon>
        <taxon>Spongiibacteraceae</taxon>
        <taxon>Zhongshania</taxon>
    </lineage>
</organism>
<evidence type="ECO:0000256" key="2">
    <source>
        <dbReference type="ARBA" id="ARBA00011424"/>
    </source>
</evidence>
<evidence type="ECO:0000313" key="7">
    <source>
        <dbReference type="EMBL" id="GAA4106946.1"/>
    </source>
</evidence>
<protein>
    <recommendedName>
        <fullName evidence="6">3-methyl-2-oxobutanoate hydroxymethyltransferase</fullName>
        <ecNumber evidence="6">2.1.2.11</ecNumber>
    </recommendedName>
    <alternativeName>
        <fullName evidence="6">Ketopantoate hydroxymethyltransferase</fullName>
        <shortName evidence="6">KPHMT</shortName>
    </alternativeName>
</protein>
<dbReference type="Proteomes" id="UP001500392">
    <property type="component" value="Unassembled WGS sequence"/>
</dbReference>
<comment type="subcellular location">
    <subcellularLocation>
        <location evidence="6">Cytoplasm</location>
    </subcellularLocation>
</comment>
<feature type="active site" description="Proton acceptor" evidence="6">
    <location>
        <position position="181"/>
    </location>
</feature>
<evidence type="ECO:0000313" key="8">
    <source>
        <dbReference type="Proteomes" id="UP001500392"/>
    </source>
</evidence>
<dbReference type="PANTHER" id="PTHR20881:SF0">
    <property type="entry name" value="3-METHYL-2-OXOBUTANOATE HYDROXYMETHYLTRANSFERASE"/>
    <property type="match status" value="1"/>
</dbReference>
<dbReference type="PIRSF" id="PIRSF000388">
    <property type="entry name" value="Pantoate_hydroxy_MeTrfase"/>
    <property type="match status" value="1"/>
</dbReference>
<accession>A0ABP7X7Z1</accession>
<dbReference type="HAMAP" id="MF_00156">
    <property type="entry name" value="PanB"/>
    <property type="match status" value="1"/>
</dbReference>
<evidence type="ECO:0000256" key="6">
    <source>
        <dbReference type="HAMAP-Rule" id="MF_00156"/>
    </source>
</evidence>
<keyword evidence="6" id="KW-0460">Magnesium</keyword>
<dbReference type="RefSeq" id="WP_344939163.1">
    <property type="nucleotide sequence ID" value="NZ_BAABDM010000015.1"/>
</dbReference>
<dbReference type="Gene3D" id="3.20.20.60">
    <property type="entry name" value="Phosphoenolpyruvate-binding domains"/>
    <property type="match status" value="1"/>
</dbReference>
<comment type="cofactor">
    <cofactor evidence="6">
        <name>Mg(2+)</name>
        <dbReference type="ChEBI" id="CHEBI:18420"/>
    </cofactor>
    <text evidence="6">Binds 1 Mg(2+) ion per subunit.</text>
</comment>
<evidence type="ECO:0000256" key="4">
    <source>
        <dbReference type="ARBA" id="ARBA00022679"/>
    </source>
</evidence>
<proteinExistence type="inferred from homology"/>
<reference evidence="8" key="1">
    <citation type="journal article" date="2019" name="Int. J. Syst. Evol. Microbiol.">
        <title>The Global Catalogue of Microorganisms (GCM) 10K type strain sequencing project: providing services to taxonomists for standard genome sequencing and annotation.</title>
        <authorList>
            <consortium name="The Broad Institute Genomics Platform"/>
            <consortium name="The Broad Institute Genome Sequencing Center for Infectious Disease"/>
            <person name="Wu L."/>
            <person name="Ma J."/>
        </authorList>
    </citation>
    <scope>NUCLEOTIDE SEQUENCE [LARGE SCALE GENOMIC DNA]</scope>
    <source>
        <strain evidence="8">JCM 17304</strain>
    </source>
</reference>